<dbReference type="EMBL" id="JAMJPK010000005">
    <property type="protein sequence ID" value="MCL7941219.1"/>
    <property type="molecule type" value="Genomic_DNA"/>
</dbReference>
<proteinExistence type="predicted"/>
<comment type="caution">
    <text evidence="1">The sequence shown here is derived from an EMBL/GenBank/DDBJ whole genome shotgun (WGS) entry which is preliminary data.</text>
</comment>
<dbReference type="RefSeq" id="WP_250061812.1">
    <property type="nucleotide sequence ID" value="NZ_JAMJPK010000005.1"/>
</dbReference>
<name>A0ABT0T3B2_9GAMM</name>
<sequence>MSDLYNYDDSIPRQGTAYPAPIIQQFRKIEQAFNEMDTAALQAYLDALKEMFPDFGTNGGAIFTLYWPLATSAVSLDLDFVDYGTHIIPVGAGGDVTLNFDRWPPDGTKYVTLLFHNAGKGVIRWPATLLWQTRGNVAPVMKENGTDTIVLWRDANYSSVTGANVVFAARAGR</sequence>
<dbReference type="Proteomes" id="UP001165369">
    <property type="component" value="Unassembled WGS sequence"/>
</dbReference>
<keyword evidence="2" id="KW-1185">Reference proteome</keyword>
<gene>
    <name evidence="1" type="ORF">M8009_13075</name>
</gene>
<accession>A0ABT0T3B2</accession>
<organism evidence="1 2">
    <name type="scientific">Halomonas gemina</name>
    <dbReference type="NCBI Taxonomy" id="2945105"/>
    <lineage>
        <taxon>Bacteria</taxon>
        <taxon>Pseudomonadati</taxon>
        <taxon>Pseudomonadota</taxon>
        <taxon>Gammaproteobacteria</taxon>
        <taxon>Oceanospirillales</taxon>
        <taxon>Halomonadaceae</taxon>
        <taxon>Halomonas</taxon>
    </lineage>
</organism>
<protein>
    <submittedName>
        <fullName evidence="1">Uncharacterized protein</fullName>
    </submittedName>
</protein>
<reference evidence="1" key="1">
    <citation type="submission" date="2022-05" db="EMBL/GenBank/DDBJ databases">
        <title>Halomonas geminus sp. nov. and Halomonas llamarensis sp. nov. isolated from high-altitude salars of the Atacama Desert.</title>
        <authorList>
            <person name="Hintersatz C."/>
            <person name="Rojas L.A."/>
            <person name="Wei T.-S."/>
            <person name="Kutschke S."/>
            <person name="Lehmann F."/>
            <person name="Jain R."/>
            <person name="Pollmann K."/>
        </authorList>
    </citation>
    <scope>NUCLEOTIDE SEQUENCE</scope>
    <source>
        <strain evidence="1">ATCH28</strain>
    </source>
</reference>
<evidence type="ECO:0000313" key="2">
    <source>
        <dbReference type="Proteomes" id="UP001165369"/>
    </source>
</evidence>
<evidence type="ECO:0000313" key="1">
    <source>
        <dbReference type="EMBL" id="MCL7941219.1"/>
    </source>
</evidence>